<keyword evidence="3" id="KW-1185">Reference proteome</keyword>
<comment type="caution">
    <text evidence="2">The sequence shown here is derived from an EMBL/GenBank/DDBJ whole genome shotgun (WGS) entry which is preliminary data.</text>
</comment>
<organism evidence="2 3">
    <name type="scientific">Rosa chinensis</name>
    <name type="common">China rose</name>
    <dbReference type="NCBI Taxonomy" id="74649"/>
    <lineage>
        <taxon>Eukaryota</taxon>
        <taxon>Viridiplantae</taxon>
        <taxon>Streptophyta</taxon>
        <taxon>Embryophyta</taxon>
        <taxon>Tracheophyta</taxon>
        <taxon>Spermatophyta</taxon>
        <taxon>Magnoliopsida</taxon>
        <taxon>eudicotyledons</taxon>
        <taxon>Gunneridae</taxon>
        <taxon>Pentapetalae</taxon>
        <taxon>rosids</taxon>
        <taxon>fabids</taxon>
        <taxon>Rosales</taxon>
        <taxon>Rosaceae</taxon>
        <taxon>Rosoideae</taxon>
        <taxon>Rosoideae incertae sedis</taxon>
        <taxon>Rosa</taxon>
    </lineage>
</organism>
<dbReference type="Gramene" id="PRQ24102">
    <property type="protein sequence ID" value="PRQ24102"/>
    <property type="gene ID" value="RchiOBHm_Chr6g0268681"/>
</dbReference>
<dbReference type="PANTHER" id="PTHR47573">
    <property type="entry name" value="PROTEIN AF-9 HOMOLOG"/>
    <property type="match status" value="1"/>
</dbReference>
<dbReference type="OMA" id="WTIYRYQ"/>
<accession>A0A2P6PQC0</accession>
<sequence length="117" mass="13012">MLTKKPVVVESYDEIVFPEPSESFLARVQNHPAIASPRLPAGLTLPPPVPVEDPSKRKRGATKDHPLTQWFMNFSEADELLQLAAARQQMSIPLSEISGYIISNLDLIDVINFVAFL</sequence>
<proteinExistence type="predicted"/>
<dbReference type="STRING" id="74649.A0A2P6PQC0"/>
<protein>
    <submittedName>
        <fullName evidence="2">Putative transcription factor YEATS family</fullName>
    </submittedName>
</protein>
<gene>
    <name evidence="2" type="ORF">RchiOBHm_Chr6g0268681</name>
</gene>
<dbReference type="Proteomes" id="UP000238479">
    <property type="component" value="Chromosome 6"/>
</dbReference>
<dbReference type="AlphaFoldDB" id="A0A2P6PQC0"/>
<reference evidence="2 3" key="1">
    <citation type="journal article" date="2018" name="Nat. Genet.">
        <title>The Rosa genome provides new insights in the design of modern roses.</title>
        <authorList>
            <person name="Bendahmane M."/>
        </authorList>
    </citation>
    <scope>NUCLEOTIDE SEQUENCE [LARGE SCALE GENOMIC DNA]</scope>
    <source>
        <strain evidence="3">cv. Old Blush</strain>
    </source>
</reference>
<evidence type="ECO:0000256" key="1">
    <source>
        <dbReference type="SAM" id="MobiDB-lite"/>
    </source>
</evidence>
<feature type="region of interest" description="Disordered" evidence="1">
    <location>
        <begin position="37"/>
        <end position="63"/>
    </location>
</feature>
<dbReference type="GO" id="GO:0006355">
    <property type="term" value="P:regulation of DNA-templated transcription"/>
    <property type="evidence" value="ECO:0007669"/>
    <property type="project" value="InterPro"/>
</dbReference>
<evidence type="ECO:0000313" key="2">
    <source>
        <dbReference type="EMBL" id="PRQ24102.1"/>
    </source>
</evidence>
<dbReference type="EMBL" id="PDCK01000044">
    <property type="protein sequence ID" value="PRQ24102.1"/>
    <property type="molecule type" value="Genomic_DNA"/>
</dbReference>
<evidence type="ECO:0000313" key="3">
    <source>
        <dbReference type="Proteomes" id="UP000238479"/>
    </source>
</evidence>
<dbReference type="InterPro" id="IPR005033">
    <property type="entry name" value="YEATS"/>
</dbReference>
<dbReference type="PANTHER" id="PTHR47573:SF1">
    <property type="entry name" value="PROTEIN AF-9 HOMOLOG"/>
    <property type="match status" value="1"/>
</dbReference>
<name>A0A2P6PQC0_ROSCH</name>